<reference evidence="1" key="1">
    <citation type="submission" date="2015-06" db="UniProtKB">
        <authorList>
            <consortium name="EnsemblPlants"/>
        </authorList>
    </citation>
    <scope>IDENTIFICATION</scope>
</reference>
<sequence length="135" mass="14659">MCSGIQNMSTPPTVRRDALDRCGHMCRCQLLLDHVRPAHAPARSCLGFVRLFVGTRSFDADAEAAASSALDSAGAPKRRPRLHHPVADAGRLTADGGNSTCSHAAEAAHRQDSHRTNYSLNLNIQLLHIRKLKTI</sequence>
<dbReference type="EnsemblPlants" id="ORGLA01G0287000.1">
    <property type="protein sequence ID" value="ORGLA01G0287000.1"/>
    <property type="gene ID" value="ORGLA01G0287000"/>
</dbReference>
<proteinExistence type="predicted"/>
<dbReference type="OMA" id="CRCQLLL"/>
<keyword evidence="2" id="KW-1185">Reference proteome</keyword>
<accession>I1NSN0</accession>
<reference evidence="1 2" key="2">
    <citation type="submission" date="2018-04" db="EMBL/GenBank/DDBJ databases">
        <title>OglaRS2 (Oryza glaberrima Reference Sequence Version 2).</title>
        <authorList>
            <person name="Zhang J."/>
            <person name="Kudrna D."/>
            <person name="Lee S."/>
            <person name="Talag J."/>
            <person name="Rajasekar S."/>
            <person name="Wing R.A."/>
        </authorList>
    </citation>
    <scope>NUCLEOTIDE SEQUENCE [LARGE SCALE GENOMIC DNA]</scope>
    <source>
        <strain evidence="1 2">cv. IRGC 96717</strain>
    </source>
</reference>
<dbReference type="AlphaFoldDB" id="I1NSN0"/>
<dbReference type="Gramene" id="ORGLA01G0287000.1">
    <property type="protein sequence ID" value="ORGLA01G0287000.1"/>
    <property type="gene ID" value="ORGLA01G0287000"/>
</dbReference>
<dbReference type="HOGENOM" id="CLU_2076659_0_0_1"/>
<dbReference type="Proteomes" id="UP000007306">
    <property type="component" value="Chromosome 1"/>
</dbReference>
<evidence type="ECO:0000313" key="2">
    <source>
        <dbReference type="Proteomes" id="UP000007306"/>
    </source>
</evidence>
<name>I1NSN0_ORYGL</name>
<evidence type="ECO:0000313" key="1">
    <source>
        <dbReference type="EnsemblPlants" id="ORGLA01G0287000.1"/>
    </source>
</evidence>
<protein>
    <submittedName>
        <fullName evidence="1">Uncharacterized protein</fullName>
    </submittedName>
</protein>
<organism evidence="1 2">
    <name type="scientific">Oryza glaberrima</name>
    <name type="common">African rice</name>
    <dbReference type="NCBI Taxonomy" id="4538"/>
    <lineage>
        <taxon>Eukaryota</taxon>
        <taxon>Viridiplantae</taxon>
        <taxon>Streptophyta</taxon>
        <taxon>Embryophyta</taxon>
        <taxon>Tracheophyta</taxon>
        <taxon>Spermatophyta</taxon>
        <taxon>Magnoliopsida</taxon>
        <taxon>Liliopsida</taxon>
        <taxon>Poales</taxon>
        <taxon>Poaceae</taxon>
        <taxon>BOP clade</taxon>
        <taxon>Oryzoideae</taxon>
        <taxon>Oryzeae</taxon>
        <taxon>Oryzinae</taxon>
        <taxon>Oryza</taxon>
    </lineage>
</organism>